<accession>A0A2R5FB55</accession>
<dbReference type="AlphaFoldDB" id="A0A2R5FB55"/>
<feature type="coiled-coil region" evidence="1">
    <location>
        <begin position="159"/>
        <end position="186"/>
    </location>
</feature>
<evidence type="ECO:0000256" key="2">
    <source>
        <dbReference type="SAM" id="MobiDB-lite"/>
    </source>
</evidence>
<proteinExistence type="predicted"/>
<evidence type="ECO:0000256" key="1">
    <source>
        <dbReference type="SAM" id="Coils"/>
    </source>
</evidence>
<dbReference type="OrthoDB" id="8565423at2"/>
<comment type="caution">
    <text evidence="3">The sequence shown here is derived from an EMBL/GenBank/DDBJ whole genome shotgun (WGS) entry which is preliminary data.</text>
</comment>
<dbReference type="Proteomes" id="UP000245081">
    <property type="component" value="Unassembled WGS sequence"/>
</dbReference>
<feature type="region of interest" description="Disordered" evidence="2">
    <location>
        <begin position="21"/>
        <end position="56"/>
    </location>
</feature>
<sequence>MKNIYWIIVGLGVLSGCAQVPSQSNPPVQESNVSPDFQPQNNPSSPGGWPRPAGVPNNAIIPTDSNIAMLLKFSQVYAAMSPELQRRTYLQVNARRKDEYSRMQIVVMALLTRPRDDARVIALLNEHLKAIDSRDESLRSLAALIKTALTPQVKPDDATAQLTQKLKDEQKRADMLQRKLDELLAVDKAVSDRHEVQPK</sequence>
<keyword evidence="1" id="KW-0175">Coiled coil</keyword>
<dbReference type="PROSITE" id="PS51257">
    <property type="entry name" value="PROKAR_LIPOPROTEIN"/>
    <property type="match status" value="1"/>
</dbReference>
<reference evidence="3 4" key="1">
    <citation type="journal article" date="2018" name="Environ. Microbiol.">
        <title>Isolation and genomic characterization of Novimethylophilus kurashikiensis gen. nov. sp. nov., a new lanthanide-dependent methylotrophic species of Methylophilaceae.</title>
        <authorList>
            <person name="Lv H."/>
            <person name="Sahin N."/>
            <person name="Tani A."/>
        </authorList>
    </citation>
    <scope>NUCLEOTIDE SEQUENCE [LARGE SCALE GENOMIC DNA]</scope>
    <source>
        <strain evidence="3 4">La2-4</strain>
    </source>
</reference>
<evidence type="ECO:0000313" key="3">
    <source>
        <dbReference type="EMBL" id="GBG15049.1"/>
    </source>
</evidence>
<organism evidence="3 4">
    <name type="scientific">Novimethylophilus kurashikiensis</name>
    <dbReference type="NCBI Taxonomy" id="1825523"/>
    <lineage>
        <taxon>Bacteria</taxon>
        <taxon>Pseudomonadati</taxon>
        <taxon>Pseudomonadota</taxon>
        <taxon>Betaproteobacteria</taxon>
        <taxon>Nitrosomonadales</taxon>
        <taxon>Methylophilaceae</taxon>
        <taxon>Novimethylophilus</taxon>
    </lineage>
</organism>
<keyword evidence="4" id="KW-1185">Reference proteome</keyword>
<name>A0A2R5FB55_9PROT</name>
<feature type="compositionally biased region" description="Polar residues" evidence="2">
    <location>
        <begin position="21"/>
        <end position="45"/>
    </location>
</feature>
<dbReference type="RefSeq" id="WP_109016213.1">
    <property type="nucleotide sequence ID" value="NZ_BDOQ01000013.1"/>
</dbReference>
<protein>
    <submittedName>
        <fullName evidence="3">Uncharacterized protein</fullName>
    </submittedName>
</protein>
<evidence type="ECO:0000313" key="4">
    <source>
        <dbReference type="Proteomes" id="UP000245081"/>
    </source>
</evidence>
<dbReference type="EMBL" id="BDOQ01000013">
    <property type="protein sequence ID" value="GBG15049.1"/>
    <property type="molecule type" value="Genomic_DNA"/>
</dbReference>
<gene>
    <name evidence="3" type="ORF">NMK_2650</name>
</gene>